<keyword evidence="3" id="KW-0804">Transcription</keyword>
<reference evidence="5 8" key="2">
    <citation type="submission" date="2020-07" db="EMBL/GenBank/DDBJ databases">
        <title>Sequencing the genomes of 1000 actinobacteria strains.</title>
        <authorList>
            <person name="Klenk H.-P."/>
        </authorList>
    </citation>
    <scope>NUCLEOTIDE SEQUENCE [LARGE SCALE GENOMIC DNA]</scope>
    <source>
        <strain evidence="5 8">DSM 23870</strain>
    </source>
</reference>
<dbReference type="EMBL" id="SDPM01000003">
    <property type="protein sequence ID" value="RXZ87032.1"/>
    <property type="molecule type" value="Genomic_DNA"/>
</dbReference>
<dbReference type="EMBL" id="JACCBI010000001">
    <property type="protein sequence ID" value="NYD67124.1"/>
    <property type="molecule type" value="Genomic_DNA"/>
</dbReference>
<dbReference type="Pfam" id="PF12833">
    <property type="entry name" value="HTH_18"/>
    <property type="match status" value="1"/>
</dbReference>
<accession>A0A4Q2MAL8</accession>
<name>A0A4Q2MAL8_9MICO</name>
<evidence type="ECO:0000256" key="3">
    <source>
        <dbReference type="ARBA" id="ARBA00023163"/>
    </source>
</evidence>
<dbReference type="Proteomes" id="UP000292686">
    <property type="component" value="Unassembled WGS sequence"/>
</dbReference>
<dbReference type="InterPro" id="IPR018062">
    <property type="entry name" value="HTH_AraC-typ_CS"/>
</dbReference>
<evidence type="ECO:0000259" key="4">
    <source>
        <dbReference type="PROSITE" id="PS01124"/>
    </source>
</evidence>
<dbReference type="Gene3D" id="1.10.10.60">
    <property type="entry name" value="Homeodomain-like"/>
    <property type="match status" value="1"/>
</dbReference>
<comment type="caution">
    <text evidence="6">The sequence shown here is derived from an EMBL/GenBank/DDBJ whole genome shotgun (WGS) entry which is preliminary data.</text>
</comment>
<protein>
    <submittedName>
        <fullName evidence="6">AraC family transcriptional regulator</fullName>
    </submittedName>
    <submittedName>
        <fullName evidence="5">AraC-like DNA-binding protein</fullName>
    </submittedName>
</protein>
<evidence type="ECO:0000313" key="5">
    <source>
        <dbReference type="EMBL" id="NYD67124.1"/>
    </source>
</evidence>
<dbReference type="RefSeq" id="WP_129173949.1">
    <property type="nucleotide sequence ID" value="NZ_JACCBI010000001.1"/>
</dbReference>
<dbReference type="PANTHER" id="PTHR46796:SF6">
    <property type="entry name" value="ARAC SUBFAMILY"/>
    <property type="match status" value="1"/>
</dbReference>
<evidence type="ECO:0000313" key="8">
    <source>
        <dbReference type="Proteomes" id="UP000581087"/>
    </source>
</evidence>
<dbReference type="OrthoDB" id="4378430at2"/>
<dbReference type="InterPro" id="IPR018060">
    <property type="entry name" value="HTH_AraC"/>
</dbReference>
<dbReference type="Proteomes" id="UP000581087">
    <property type="component" value="Unassembled WGS sequence"/>
</dbReference>
<feature type="domain" description="HTH araC/xylS-type" evidence="4">
    <location>
        <begin position="239"/>
        <end position="338"/>
    </location>
</feature>
<dbReference type="PROSITE" id="PS00041">
    <property type="entry name" value="HTH_ARAC_FAMILY_1"/>
    <property type="match status" value="1"/>
</dbReference>
<gene>
    <name evidence="5" type="ORF">BJ972_001643</name>
    <name evidence="6" type="ORF">ESP50_08240</name>
</gene>
<reference evidence="6 7" key="1">
    <citation type="submission" date="2019-01" db="EMBL/GenBank/DDBJ databases">
        <title>Agromyces.</title>
        <authorList>
            <person name="Li J."/>
        </authorList>
    </citation>
    <scope>NUCLEOTIDE SEQUENCE [LARGE SCALE GENOMIC DNA]</scope>
    <source>
        <strain evidence="6 7">DSM 23870</strain>
    </source>
</reference>
<dbReference type="GO" id="GO:0043565">
    <property type="term" value="F:sequence-specific DNA binding"/>
    <property type="evidence" value="ECO:0007669"/>
    <property type="project" value="InterPro"/>
</dbReference>
<dbReference type="GO" id="GO:0003700">
    <property type="term" value="F:DNA-binding transcription factor activity"/>
    <property type="evidence" value="ECO:0007669"/>
    <property type="project" value="InterPro"/>
</dbReference>
<keyword evidence="1" id="KW-0805">Transcription regulation</keyword>
<dbReference type="SMART" id="SM00342">
    <property type="entry name" value="HTH_ARAC"/>
    <property type="match status" value="1"/>
</dbReference>
<sequence>MASSSRDFTPDELSTWFARLGGLRGSNVASAPDPSRLTFLAGADGLAKLSAISRIADYSALPAGRFRAVALDCRLGSIALFARLQTDVTATRTVQNIDRDGRASIVIGSQRRGTVQLRQGPGSRTPVGDRRVSFVLTTQPFVVDYAGVNEPSGIAVPLDLLGIAERDLLAAIGEPLPDTALTRAAMTYIDAFIYEACALSGAVVGPDAELALVDLVRSLVSQVSRRTRPLEDRSVVVRAAVHDLIDRHHRRPDLTIDAIARLLNLSRRQLYRYFSDAEGGIAGLVADRRIETARQLLRTRTDLSVYDISMIAGFTNSNTFRAHFLRRHGVTPSDYRDAAIAGLTVARSA</sequence>
<evidence type="ECO:0000313" key="7">
    <source>
        <dbReference type="Proteomes" id="UP000292686"/>
    </source>
</evidence>
<dbReference type="SUPFAM" id="SSF46689">
    <property type="entry name" value="Homeodomain-like"/>
    <property type="match status" value="1"/>
</dbReference>
<evidence type="ECO:0000313" key="6">
    <source>
        <dbReference type="EMBL" id="RXZ87032.1"/>
    </source>
</evidence>
<dbReference type="InterPro" id="IPR009057">
    <property type="entry name" value="Homeodomain-like_sf"/>
</dbReference>
<organism evidence="6 7">
    <name type="scientific">Agromyces atrinae</name>
    <dbReference type="NCBI Taxonomy" id="592376"/>
    <lineage>
        <taxon>Bacteria</taxon>
        <taxon>Bacillati</taxon>
        <taxon>Actinomycetota</taxon>
        <taxon>Actinomycetes</taxon>
        <taxon>Micrococcales</taxon>
        <taxon>Microbacteriaceae</taxon>
        <taxon>Agromyces</taxon>
    </lineage>
</organism>
<dbReference type="AlphaFoldDB" id="A0A4Q2MAL8"/>
<keyword evidence="2 5" id="KW-0238">DNA-binding</keyword>
<proteinExistence type="predicted"/>
<evidence type="ECO:0000256" key="2">
    <source>
        <dbReference type="ARBA" id="ARBA00023125"/>
    </source>
</evidence>
<keyword evidence="7" id="KW-1185">Reference proteome</keyword>
<dbReference type="PANTHER" id="PTHR46796">
    <property type="entry name" value="HTH-TYPE TRANSCRIPTIONAL ACTIVATOR RHAS-RELATED"/>
    <property type="match status" value="1"/>
</dbReference>
<dbReference type="PROSITE" id="PS01124">
    <property type="entry name" value="HTH_ARAC_FAMILY_2"/>
    <property type="match status" value="1"/>
</dbReference>
<evidence type="ECO:0000256" key="1">
    <source>
        <dbReference type="ARBA" id="ARBA00023015"/>
    </source>
</evidence>
<dbReference type="InterPro" id="IPR050204">
    <property type="entry name" value="AraC_XylS_family_regulators"/>
</dbReference>